<accession>A0AA88SWA7</accession>
<name>A0AA88SWA7_TACVA</name>
<gene>
    <name evidence="2" type="ORF">Q7C36_008040</name>
</gene>
<evidence type="ECO:0000256" key="1">
    <source>
        <dbReference type="SAM" id="MobiDB-lite"/>
    </source>
</evidence>
<reference evidence="2" key="1">
    <citation type="submission" date="2023-08" db="EMBL/GenBank/DDBJ databases">
        <title>Pelteobagrus vachellii genome.</title>
        <authorList>
            <person name="Liu H."/>
        </authorList>
    </citation>
    <scope>NUCLEOTIDE SEQUENCE</scope>
    <source>
        <strain evidence="2">PRFRI_2022a</strain>
        <tissue evidence="2">Muscle</tissue>
    </source>
</reference>
<evidence type="ECO:0000313" key="3">
    <source>
        <dbReference type="Proteomes" id="UP001187315"/>
    </source>
</evidence>
<dbReference type="AlphaFoldDB" id="A0AA88SWA7"/>
<proteinExistence type="predicted"/>
<sequence length="102" mass="10913">MPSPQSRGAMPQGATPPPLNRSNLQDRIEEGSEYEGETTKGGEVNHQMFLSSATLAAAALDHRNLTNPNPVTLVRLSRLTQSTAVAFASAKELCAPRVPDSR</sequence>
<protein>
    <submittedName>
        <fullName evidence="2">Uncharacterized protein</fullName>
    </submittedName>
</protein>
<dbReference type="Proteomes" id="UP001187315">
    <property type="component" value="Unassembled WGS sequence"/>
</dbReference>
<comment type="caution">
    <text evidence="2">The sequence shown here is derived from an EMBL/GenBank/DDBJ whole genome shotgun (WGS) entry which is preliminary data.</text>
</comment>
<feature type="region of interest" description="Disordered" evidence="1">
    <location>
        <begin position="1"/>
        <end position="44"/>
    </location>
</feature>
<dbReference type="EMBL" id="JAVHJS010000007">
    <property type="protein sequence ID" value="KAK2852839.1"/>
    <property type="molecule type" value="Genomic_DNA"/>
</dbReference>
<organism evidence="2 3">
    <name type="scientific">Tachysurus vachellii</name>
    <name type="common">Darkbarbel catfish</name>
    <name type="synonym">Pelteobagrus vachellii</name>
    <dbReference type="NCBI Taxonomy" id="175792"/>
    <lineage>
        <taxon>Eukaryota</taxon>
        <taxon>Metazoa</taxon>
        <taxon>Chordata</taxon>
        <taxon>Craniata</taxon>
        <taxon>Vertebrata</taxon>
        <taxon>Euteleostomi</taxon>
        <taxon>Actinopterygii</taxon>
        <taxon>Neopterygii</taxon>
        <taxon>Teleostei</taxon>
        <taxon>Ostariophysi</taxon>
        <taxon>Siluriformes</taxon>
        <taxon>Bagridae</taxon>
        <taxon>Tachysurus</taxon>
    </lineage>
</organism>
<evidence type="ECO:0000313" key="2">
    <source>
        <dbReference type="EMBL" id="KAK2852839.1"/>
    </source>
</evidence>
<keyword evidence="3" id="KW-1185">Reference proteome</keyword>